<gene>
    <name evidence="1" type="ORF">DPMN_190957</name>
</gene>
<name>A0A9D4B708_DREPO</name>
<dbReference type="Proteomes" id="UP000828390">
    <property type="component" value="Unassembled WGS sequence"/>
</dbReference>
<protein>
    <submittedName>
        <fullName evidence="1">Uncharacterized protein</fullName>
    </submittedName>
</protein>
<reference evidence="1" key="2">
    <citation type="submission" date="2020-11" db="EMBL/GenBank/DDBJ databases">
        <authorList>
            <person name="McCartney M.A."/>
            <person name="Auch B."/>
            <person name="Kono T."/>
            <person name="Mallez S."/>
            <person name="Becker A."/>
            <person name="Gohl D.M."/>
            <person name="Silverstein K.A.T."/>
            <person name="Koren S."/>
            <person name="Bechman K.B."/>
            <person name="Herman A."/>
            <person name="Abrahante J.E."/>
            <person name="Garbe J."/>
        </authorList>
    </citation>
    <scope>NUCLEOTIDE SEQUENCE</scope>
    <source>
        <strain evidence="1">Duluth1</strain>
        <tissue evidence="1">Whole animal</tissue>
    </source>
</reference>
<evidence type="ECO:0000313" key="2">
    <source>
        <dbReference type="Proteomes" id="UP000828390"/>
    </source>
</evidence>
<reference evidence="1" key="1">
    <citation type="journal article" date="2019" name="bioRxiv">
        <title>The Genome of the Zebra Mussel, Dreissena polymorpha: A Resource for Invasive Species Research.</title>
        <authorList>
            <person name="McCartney M.A."/>
            <person name="Auch B."/>
            <person name="Kono T."/>
            <person name="Mallez S."/>
            <person name="Zhang Y."/>
            <person name="Obille A."/>
            <person name="Becker A."/>
            <person name="Abrahante J.E."/>
            <person name="Garbe J."/>
            <person name="Badalamenti J.P."/>
            <person name="Herman A."/>
            <person name="Mangelson H."/>
            <person name="Liachko I."/>
            <person name="Sullivan S."/>
            <person name="Sone E.D."/>
            <person name="Koren S."/>
            <person name="Silverstein K.A.T."/>
            <person name="Beckman K.B."/>
            <person name="Gohl D.M."/>
        </authorList>
    </citation>
    <scope>NUCLEOTIDE SEQUENCE</scope>
    <source>
        <strain evidence="1">Duluth1</strain>
        <tissue evidence="1">Whole animal</tissue>
    </source>
</reference>
<keyword evidence="2" id="KW-1185">Reference proteome</keyword>
<dbReference type="EMBL" id="JAIWYP010000033">
    <property type="protein sequence ID" value="KAH3691603.1"/>
    <property type="molecule type" value="Genomic_DNA"/>
</dbReference>
<dbReference type="AlphaFoldDB" id="A0A9D4B708"/>
<organism evidence="1 2">
    <name type="scientific">Dreissena polymorpha</name>
    <name type="common">Zebra mussel</name>
    <name type="synonym">Mytilus polymorpha</name>
    <dbReference type="NCBI Taxonomy" id="45954"/>
    <lineage>
        <taxon>Eukaryota</taxon>
        <taxon>Metazoa</taxon>
        <taxon>Spiralia</taxon>
        <taxon>Lophotrochozoa</taxon>
        <taxon>Mollusca</taxon>
        <taxon>Bivalvia</taxon>
        <taxon>Autobranchia</taxon>
        <taxon>Heteroconchia</taxon>
        <taxon>Euheterodonta</taxon>
        <taxon>Imparidentia</taxon>
        <taxon>Neoheterodontei</taxon>
        <taxon>Myida</taxon>
        <taxon>Dreissenoidea</taxon>
        <taxon>Dreissenidae</taxon>
        <taxon>Dreissena</taxon>
    </lineage>
</organism>
<sequence>MEDEVDEALDICPLWVTQTWYPLFLECLISITVRLPRHKDLLTLVYNQEKHPMRKKMQLVGAIVSGSVSKRMEFRKWLLTRSYRAGNQDLVNNIQVHGQNGLCGVVCEIAIPLDRLK</sequence>
<proteinExistence type="predicted"/>
<comment type="caution">
    <text evidence="1">The sequence shown here is derived from an EMBL/GenBank/DDBJ whole genome shotgun (WGS) entry which is preliminary data.</text>
</comment>
<evidence type="ECO:0000313" key="1">
    <source>
        <dbReference type="EMBL" id="KAH3691603.1"/>
    </source>
</evidence>
<accession>A0A9D4B708</accession>